<accession>A0A1H5MIU4</accession>
<dbReference type="EMBL" id="FNUC01000003">
    <property type="protein sequence ID" value="SEE89299.1"/>
    <property type="molecule type" value="Genomic_DNA"/>
</dbReference>
<dbReference type="AlphaFoldDB" id="A0A1H5MIU4"/>
<evidence type="ECO:0000313" key="1">
    <source>
        <dbReference type="EMBL" id="SEE89299.1"/>
    </source>
</evidence>
<reference evidence="2" key="1">
    <citation type="submission" date="2016-10" db="EMBL/GenBank/DDBJ databases">
        <authorList>
            <person name="Varghese N."/>
            <person name="Submissions S."/>
        </authorList>
    </citation>
    <scope>NUCLEOTIDE SEQUENCE [LARGE SCALE GENOMIC DNA]</scope>
    <source>
        <strain evidence="2">DSM 45237</strain>
    </source>
</reference>
<proteinExistence type="predicted"/>
<protein>
    <submittedName>
        <fullName evidence="1">Uncharacterized protein</fullName>
    </submittedName>
</protein>
<gene>
    <name evidence="1" type="ORF">SAMN04488561_3212</name>
</gene>
<dbReference type="RefSeq" id="WP_069111727.1">
    <property type="nucleotide sequence ID" value="NZ_FNUC01000003.1"/>
</dbReference>
<dbReference type="OrthoDB" id="3837983at2"/>
<sequence length="112" mass="12466">MTDCPTCDTARVSAPGPHSIDPYATTDALIERVESGRMLELRGDVPLVDMMALAESDLKYTIVSYLECRRCRRILFWGLCIRGAPIFQHVDAAAVDAWEGDPVPPRDAWACR</sequence>
<evidence type="ECO:0000313" key="2">
    <source>
        <dbReference type="Proteomes" id="UP000181980"/>
    </source>
</evidence>
<dbReference type="Proteomes" id="UP000181980">
    <property type="component" value="Unassembled WGS sequence"/>
</dbReference>
<organism evidence="1 2">
    <name type="scientific">Jiangella alba</name>
    <dbReference type="NCBI Taxonomy" id="561176"/>
    <lineage>
        <taxon>Bacteria</taxon>
        <taxon>Bacillati</taxon>
        <taxon>Actinomycetota</taxon>
        <taxon>Actinomycetes</taxon>
        <taxon>Jiangellales</taxon>
        <taxon>Jiangellaceae</taxon>
        <taxon>Jiangella</taxon>
    </lineage>
</organism>
<name>A0A1H5MIU4_9ACTN</name>
<keyword evidence="2" id="KW-1185">Reference proteome</keyword>